<dbReference type="Proteomes" id="UP000437068">
    <property type="component" value="Unassembled WGS sequence"/>
</dbReference>
<dbReference type="EMBL" id="QXFZ01000002">
    <property type="protein sequence ID" value="KAE9141572.1"/>
    <property type="molecule type" value="Genomic_DNA"/>
</dbReference>
<dbReference type="Proteomes" id="UP000440367">
    <property type="component" value="Unassembled WGS sequence"/>
</dbReference>
<sequence>MPSRKMLRSLVFLLLLILRGKIGTMFGTSCRNDGPIYKSVICTSIIGSSSCKGNKKSKIITFVPLQSPAACSTLIVKLTGAPIASLTDVPTTLSLLVFGTSVSSSKSRIEF</sequence>
<dbReference type="EMBL" id="QXGA01000001">
    <property type="protein sequence ID" value="KAE9156050.1"/>
    <property type="molecule type" value="Genomic_DNA"/>
</dbReference>
<dbReference type="EMBL" id="QXGE01000001">
    <property type="protein sequence ID" value="KAE9331043.1"/>
    <property type="molecule type" value="Genomic_DNA"/>
</dbReference>
<dbReference type="AlphaFoldDB" id="A0A6A3IYC4"/>
<evidence type="ECO:0008006" key="18">
    <source>
        <dbReference type="Google" id="ProtNLM"/>
    </source>
</evidence>
<keyword evidence="11" id="KW-1185">Reference proteome</keyword>
<evidence type="ECO:0000313" key="7">
    <source>
        <dbReference type="EMBL" id="KAE9241402.1"/>
    </source>
</evidence>
<evidence type="ECO:0000313" key="13">
    <source>
        <dbReference type="Proteomes" id="UP000440367"/>
    </source>
</evidence>
<evidence type="ECO:0000313" key="10">
    <source>
        <dbReference type="Proteomes" id="UP000429523"/>
    </source>
</evidence>
<evidence type="ECO:0000313" key="3">
    <source>
        <dbReference type="EMBL" id="KAE8986028.1"/>
    </source>
</evidence>
<accession>A0A6A3IYC4</accession>
<evidence type="ECO:0000313" key="5">
    <source>
        <dbReference type="EMBL" id="KAE9156050.1"/>
    </source>
</evidence>
<gene>
    <name evidence="9" type="ORF">PF001_g64</name>
    <name evidence="8" type="ORF">PF002_g9095</name>
    <name evidence="7" type="ORF">PF004_g7063</name>
    <name evidence="6" type="ORF">PF005_g3</name>
    <name evidence="5" type="ORF">PF006_g3</name>
    <name evidence="4" type="ORF">PF007_g132</name>
    <name evidence="2" type="ORF">PF009_g3</name>
    <name evidence="3" type="ORF">PF011_g20157</name>
</gene>
<dbReference type="EMBL" id="QXGB01000001">
    <property type="protein sequence ID" value="KAE9238836.1"/>
    <property type="molecule type" value="Genomic_DNA"/>
</dbReference>
<dbReference type="EMBL" id="QXGC01000298">
    <property type="protein sequence ID" value="KAE9241402.1"/>
    <property type="molecule type" value="Genomic_DNA"/>
</dbReference>
<dbReference type="Proteomes" id="UP000476176">
    <property type="component" value="Unassembled WGS sequence"/>
</dbReference>
<name>A0A6A3IYC4_9STRA</name>
<dbReference type="Proteomes" id="UP000460718">
    <property type="component" value="Unassembled WGS sequence"/>
</dbReference>
<evidence type="ECO:0000313" key="8">
    <source>
        <dbReference type="EMBL" id="KAE9241772.1"/>
    </source>
</evidence>
<evidence type="ECO:0000313" key="2">
    <source>
        <dbReference type="EMBL" id="KAE8950430.1"/>
    </source>
</evidence>
<proteinExistence type="predicted"/>
<dbReference type="Proteomes" id="UP000441208">
    <property type="component" value="Unassembled WGS sequence"/>
</dbReference>
<feature type="signal peptide" evidence="1">
    <location>
        <begin position="1"/>
        <end position="23"/>
    </location>
</feature>
<dbReference type="Proteomes" id="UP000440732">
    <property type="component" value="Unassembled WGS sequence"/>
</dbReference>
<dbReference type="EMBL" id="QXGD01000367">
    <property type="protein sequence ID" value="KAE9241772.1"/>
    <property type="molecule type" value="Genomic_DNA"/>
</dbReference>
<evidence type="ECO:0000313" key="9">
    <source>
        <dbReference type="EMBL" id="KAE9331043.1"/>
    </source>
</evidence>
<reference evidence="16 17" key="1">
    <citation type="submission" date="2018-09" db="EMBL/GenBank/DDBJ databases">
        <title>Genomic investigation of the strawberry pathogen Phytophthora fragariae indicates pathogenicity is determined by transcriptional variation in three key races.</title>
        <authorList>
            <person name="Adams T.M."/>
            <person name="Armitage A.D."/>
            <person name="Sobczyk M.K."/>
            <person name="Bates H.J."/>
            <person name="Dunwell J.M."/>
            <person name="Nellist C.F."/>
            <person name="Harrison R.J."/>
        </authorList>
    </citation>
    <scope>NUCLEOTIDE SEQUENCE [LARGE SCALE GENOMIC DNA]</scope>
    <source>
        <strain evidence="9 12">A4</strain>
        <strain evidence="8 13">BC-1</strain>
        <strain evidence="7 17">BC-23</strain>
        <strain evidence="6 11">NOV-27</strain>
        <strain evidence="5 14">NOV-5</strain>
        <strain evidence="4 15">NOV-71</strain>
        <strain evidence="2 10">NOV-9</strain>
        <strain evidence="3 16">SCRP245</strain>
    </source>
</reference>
<evidence type="ECO:0000313" key="4">
    <source>
        <dbReference type="EMBL" id="KAE9141572.1"/>
    </source>
</evidence>
<dbReference type="EMBL" id="QXFW01001772">
    <property type="protein sequence ID" value="KAE8986028.1"/>
    <property type="molecule type" value="Genomic_DNA"/>
</dbReference>
<keyword evidence="1" id="KW-0732">Signal</keyword>
<evidence type="ECO:0000313" key="11">
    <source>
        <dbReference type="Proteomes" id="UP000433483"/>
    </source>
</evidence>
<organism evidence="3 16">
    <name type="scientific">Phytophthora fragariae</name>
    <dbReference type="NCBI Taxonomy" id="53985"/>
    <lineage>
        <taxon>Eukaryota</taxon>
        <taxon>Sar</taxon>
        <taxon>Stramenopiles</taxon>
        <taxon>Oomycota</taxon>
        <taxon>Peronosporomycetes</taxon>
        <taxon>Peronosporales</taxon>
        <taxon>Peronosporaceae</taxon>
        <taxon>Phytophthora</taxon>
    </lineage>
</organism>
<comment type="caution">
    <text evidence="3">The sequence shown here is derived from an EMBL/GenBank/DDBJ whole genome shotgun (WGS) entry which is preliminary data.</text>
</comment>
<evidence type="ECO:0000313" key="15">
    <source>
        <dbReference type="Proteomes" id="UP000441208"/>
    </source>
</evidence>
<evidence type="ECO:0000313" key="12">
    <source>
        <dbReference type="Proteomes" id="UP000437068"/>
    </source>
</evidence>
<dbReference type="Proteomes" id="UP000429523">
    <property type="component" value="Unassembled WGS sequence"/>
</dbReference>
<protein>
    <recommendedName>
        <fullName evidence="18">Secreted protein</fullName>
    </recommendedName>
</protein>
<dbReference type="EMBL" id="QXGF01000001">
    <property type="protein sequence ID" value="KAE8950430.1"/>
    <property type="molecule type" value="Genomic_DNA"/>
</dbReference>
<dbReference type="Proteomes" id="UP000433483">
    <property type="component" value="Unassembled WGS sequence"/>
</dbReference>
<evidence type="ECO:0000256" key="1">
    <source>
        <dbReference type="SAM" id="SignalP"/>
    </source>
</evidence>
<evidence type="ECO:0000313" key="6">
    <source>
        <dbReference type="EMBL" id="KAE9238836.1"/>
    </source>
</evidence>
<feature type="chain" id="PRO_5036164450" description="Secreted protein" evidence="1">
    <location>
        <begin position="24"/>
        <end position="111"/>
    </location>
</feature>
<evidence type="ECO:0000313" key="14">
    <source>
        <dbReference type="Proteomes" id="UP000440732"/>
    </source>
</evidence>
<evidence type="ECO:0000313" key="17">
    <source>
        <dbReference type="Proteomes" id="UP000476176"/>
    </source>
</evidence>
<evidence type="ECO:0000313" key="16">
    <source>
        <dbReference type="Proteomes" id="UP000460718"/>
    </source>
</evidence>